<evidence type="ECO:0000256" key="1">
    <source>
        <dbReference type="SAM" id="MobiDB-lite"/>
    </source>
</evidence>
<feature type="region of interest" description="Disordered" evidence="1">
    <location>
        <begin position="1"/>
        <end position="22"/>
    </location>
</feature>
<name>Q550X8_DICDI</name>
<dbReference type="Proteomes" id="UP000002195">
    <property type="component" value="Unassembled WGS sequence"/>
</dbReference>
<dbReference type="HOGENOM" id="CLU_3243261_0_0_1"/>
<dbReference type="AlphaFoldDB" id="Q550X8"/>
<reference evidence="2 3" key="1">
    <citation type="journal article" date="2005" name="Nature">
        <title>The genome of the social amoeba Dictyostelium discoideum.</title>
        <authorList>
            <consortium name="The Dictyostelium discoideum Sequencing Consortium"/>
            <person name="Eichinger L."/>
            <person name="Pachebat J.A."/>
            <person name="Glockner G."/>
            <person name="Rajandream M.A."/>
            <person name="Sucgang R."/>
            <person name="Berriman M."/>
            <person name="Song J."/>
            <person name="Olsen R."/>
            <person name="Szafranski K."/>
            <person name="Xu Q."/>
            <person name="Tunggal B."/>
            <person name="Kummerfeld S."/>
            <person name="Madera M."/>
            <person name="Konfortov B.A."/>
            <person name="Rivero F."/>
            <person name="Bankier A.T."/>
            <person name="Lehmann R."/>
            <person name="Hamlin N."/>
            <person name="Davies R."/>
            <person name="Gaudet P."/>
            <person name="Fey P."/>
            <person name="Pilcher K."/>
            <person name="Chen G."/>
            <person name="Saunders D."/>
            <person name="Sodergren E."/>
            <person name="Davis P."/>
            <person name="Kerhornou A."/>
            <person name="Nie X."/>
            <person name="Hall N."/>
            <person name="Anjard C."/>
            <person name="Hemphill L."/>
            <person name="Bason N."/>
            <person name="Farbrother P."/>
            <person name="Desany B."/>
            <person name="Just E."/>
            <person name="Morio T."/>
            <person name="Rost R."/>
            <person name="Churcher C."/>
            <person name="Cooper J."/>
            <person name="Haydock S."/>
            <person name="van Driessche N."/>
            <person name="Cronin A."/>
            <person name="Goodhead I."/>
            <person name="Muzny D."/>
            <person name="Mourier T."/>
            <person name="Pain A."/>
            <person name="Lu M."/>
            <person name="Harper D."/>
            <person name="Lindsay R."/>
            <person name="Hauser H."/>
            <person name="James K."/>
            <person name="Quiles M."/>
            <person name="Madan Babu M."/>
            <person name="Saito T."/>
            <person name="Buchrieser C."/>
            <person name="Wardroper A."/>
            <person name="Felder M."/>
            <person name="Thangavelu M."/>
            <person name="Johnson D."/>
            <person name="Knights A."/>
            <person name="Loulseged H."/>
            <person name="Mungall K."/>
            <person name="Oliver K."/>
            <person name="Price C."/>
            <person name="Quail M.A."/>
            <person name="Urushihara H."/>
            <person name="Hernandez J."/>
            <person name="Rabbinowitsch E."/>
            <person name="Steffen D."/>
            <person name="Sanders M."/>
            <person name="Ma J."/>
            <person name="Kohara Y."/>
            <person name="Sharp S."/>
            <person name="Simmonds M."/>
            <person name="Spiegler S."/>
            <person name="Tivey A."/>
            <person name="Sugano S."/>
            <person name="White B."/>
            <person name="Walker D."/>
            <person name="Woodward J."/>
            <person name="Winckler T."/>
            <person name="Tanaka Y."/>
            <person name="Shaulsky G."/>
            <person name="Schleicher M."/>
            <person name="Weinstock G."/>
            <person name="Rosenthal A."/>
            <person name="Cox E.C."/>
            <person name="Chisholm R.L."/>
            <person name="Gibbs R."/>
            <person name="Loomis W.F."/>
            <person name="Platzer M."/>
            <person name="Kay R.R."/>
            <person name="Williams J."/>
            <person name="Dear P.H."/>
            <person name="Noegel A.A."/>
            <person name="Barrell B."/>
            <person name="Kuspa A."/>
        </authorList>
    </citation>
    <scope>NUCLEOTIDE SEQUENCE [LARGE SCALE GENOMIC DNA]</scope>
    <source>
        <strain evidence="2 3">AX4</strain>
    </source>
</reference>
<gene>
    <name evidence="2" type="ORF">DDB_G0276727</name>
</gene>
<proteinExistence type="predicted"/>
<sequence length="43" mass="5117">MVHSKNNKLNNQLSATEIEKNNNNKLKKLLKKYEEDVNFTNRL</sequence>
<dbReference type="RefSeq" id="XP_643006.1">
    <property type="nucleotide sequence ID" value="XM_637914.1"/>
</dbReference>
<accession>Q550X8</accession>
<organism evidence="2 3">
    <name type="scientific">Dictyostelium discoideum</name>
    <name type="common">Social amoeba</name>
    <dbReference type="NCBI Taxonomy" id="44689"/>
    <lineage>
        <taxon>Eukaryota</taxon>
        <taxon>Amoebozoa</taxon>
        <taxon>Evosea</taxon>
        <taxon>Eumycetozoa</taxon>
        <taxon>Dictyostelia</taxon>
        <taxon>Dictyosteliales</taxon>
        <taxon>Dictyosteliaceae</taxon>
        <taxon>Dictyostelium</taxon>
    </lineage>
</organism>
<evidence type="ECO:0000313" key="2">
    <source>
        <dbReference type="EMBL" id="EAL69067.1"/>
    </source>
</evidence>
<protein>
    <submittedName>
        <fullName evidence="2">Uncharacterized protein</fullName>
    </submittedName>
</protein>
<dbReference type="GeneID" id="8620666"/>
<evidence type="ECO:0000313" key="3">
    <source>
        <dbReference type="Proteomes" id="UP000002195"/>
    </source>
</evidence>
<dbReference type="PaxDb" id="44689-DDB0202912"/>
<dbReference type="InParanoid" id="Q550X8"/>
<comment type="caution">
    <text evidence="2">The sequence shown here is derived from an EMBL/GenBank/DDBJ whole genome shotgun (WGS) entry which is preliminary data.</text>
</comment>
<dbReference type="EMBL" id="AAFI02000019">
    <property type="protein sequence ID" value="EAL69067.1"/>
    <property type="molecule type" value="Genomic_DNA"/>
</dbReference>
<dbReference type="dictyBase" id="DDB_G0276727"/>
<dbReference type="KEGG" id="ddi:DDB_G0276727"/>
<keyword evidence="3" id="KW-1185">Reference proteome</keyword>